<evidence type="ECO:0000313" key="1">
    <source>
        <dbReference type="EMBL" id="TGJ77669.1"/>
    </source>
</evidence>
<keyword evidence="2" id="KW-1185">Reference proteome</keyword>
<organism evidence="1 2">
    <name type="scientific">Caproiciproducens galactitolivorans</name>
    <dbReference type="NCBI Taxonomy" id="642589"/>
    <lineage>
        <taxon>Bacteria</taxon>
        <taxon>Bacillati</taxon>
        <taxon>Bacillota</taxon>
        <taxon>Clostridia</taxon>
        <taxon>Eubacteriales</taxon>
        <taxon>Acutalibacteraceae</taxon>
        <taxon>Caproiciproducens</taxon>
    </lineage>
</organism>
<reference evidence="1 2" key="1">
    <citation type="submission" date="2019-04" db="EMBL/GenBank/DDBJ databases">
        <authorList>
            <person name="Poehlein A."/>
            <person name="Bengelsdorf F.R."/>
            <person name="Duerre P."/>
            <person name="Daniel R."/>
        </authorList>
    </citation>
    <scope>NUCLEOTIDE SEQUENCE [LARGE SCALE GENOMIC DNA]</scope>
    <source>
        <strain evidence="1 2">BS-1</strain>
    </source>
</reference>
<sequence>MQYYVVLQLNIQNGQWIRAGEIHVIPWAFRDLIAASSGWVILNEENFGPANDFISRLQKGVYELSQSPDSYRRFEVEHGFGTIQETLQFYEGLLNDCKDHPSFDLYGYIGGKK</sequence>
<protein>
    <submittedName>
        <fullName evidence="1">Uncharacterized protein</fullName>
    </submittedName>
</protein>
<accession>A0A4Z0Y199</accession>
<dbReference type="RefSeq" id="WP_135656538.1">
    <property type="nucleotide sequence ID" value="NZ_JAJUFJ010000010.1"/>
</dbReference>
<gene>
    <name evidence="1" type="ORF">CAGA_00600</name>
</gene>
<dbReference type="OrthoDB" id="1854571at2"/>
<dbReference type="AlphaFoldDB" id="A0A4Z0Y199"/>
<dbReference type="Proteomes" id="UP000297714">
    <property type="component" value="Unassembled WGS sequence"/>
</dbReference>
<comment type="caution">
    <text evidence="1">The sequence shown here is derived from an EMBL/GenBank/DDBJ whole genome shotgun (WGS) entry which is preliminary data.</text>
</comment>
<dbReference type="EMBL" id="SRMQ01000001">
    <property type="protein sequence ID" value="TGJ77669.1"/>
    <property type="molecule type" value="Genomic_DNA"/>
</dbReference>
<proteinExistence type="predicted"/>
<name>A0A4Z0Y199_9FIRM</name>
<evidence type="ECO:0000313" key="2">
    <source>
        <dbReference type="Proteomes" id="UP000297714"/>
    </source>
</evidence>